<organism evidence="2 3">
    <name type="scientific">Phakopsora pachyrhizi</name>
    <name type="common">Asian soybean rust disease fungus</name>
    <dbReference type="NCBI Taxonomy" id="170000"/>
    <lineage>
        <taxon>Eukaryota</taxon>
        <taxon>Fungi</taxon>
        <taxon>Dikarya</taxon>
        <taxon>Basidiomycota</taxon>
        <taxon>Pucciniomycotina</taxon>
        <taxon>Pucciniomycetes</taxon>
        <taxon>Pucciniales</taxon>
        <taxon>Phakopsoraceae</taxon>
        <taxon>Phakopsora</taxon>
    </lineage>
</organism>
<comment type="caution">
    <text evidence="2">The sequence shown here is derived from an EMBL/GenBank/DDBJ whole genome shotgun (WGS) entry which is preliminary data.</text>
</comment>
<evidence type="ECO:0000313" key="2">
    <source>
        <dbReference type="EMBL" id="CAH7675588.1"/>
    </source>
</evidence>
<dbReference type="EMBL" id="CALTRL010002373">
    <property type="protein sequence ID" value="CAH7675588.1"/>
    <property type="molecule type" value="Genomic_DNA"/>
</dbReference>
<protein>
    <submittedName>
        <fullName evidence="2">Uncharacterized protein</fullName>
    </submittedName>
</protein>
<keyword evidence="1" id="KW-0812">Transmembrane</keyword>
<evidence type="ECO:0000256" key="1">
    <source>
        <dbReference type="SAM" id="Phobius"/>
    </source>
</evidence>
<keyword evidence="3" id="KW-1185">Reference proteome</keyword>
<gene>
    <name evidence="2" type="ORF">PPACK8108_LOCUS10611</name>
</gene>
<keyword evidence="1" id="KW-0472">Membrane</keyword>
<proteinExistence type="predicted"/>
<keyword evidence="1" id="KW-1133">Transmembrane helix</keyword>
<feature type="transmembrane region" description="Helical" evidence="1">
    <location>
        <begin position="61"/>
        <end position="83"/>
    </location>
</feature>
<reference evidence="2" key="1">
    <citation type="submission" date="2022-06" db="EMBL/GenBank/DDBJ databases">
        <authorList>
            <consortium name="SYNGENTA / RWTH Aachen University"/>
        </authorList>
    </citation>
    <scope>NUCLEOTIDE SEQUENCE</scope>
</reference>
<name>A0AAV0AYQ9_PHAPC</name>
<sequence>MAEKDGEEGGLPMHLFLRQLHRDWCTCRWQQQIDRQSSRARPLWLVEVDGKRGNGIVETAIGWWLLAAGDGLVVLVVGARGVVTMVRVGIRRRQSIANEARLCALAEAEGRTGFPEEESGRGQNMTPGEIFGTPYLWIQLLTNQFPAASAVRFTNGIQ</sequence>
<evidence type="ECO:0000313" key="3">
    <source>
        <dbReference type="Proteomes" id="UP001153365"/>
    </source>
</evidence>
<accession>A0AAV0AYQ9</accession>
<dbReference type="Proteomes" id="UP001153365">
    <property type="component" value="Unassembled WGS sequence"/>
</dbReference>
<dbReference type="AlphaFoldDB" id="A0AAV0AYQ9"/>